<feature type="non-terminal residue" evidence="1">
    <location>
        <position position="1"/>
    </location>
</feature>
<protein>
    <submittedName>
        <fullName evidence="1">Uncharacterized protein</fullName>
    </submittedName>
</protein>
<reference evidence="1" key="1">
    <citation type="submission" date="2020-02" db="EMBL/GenBank/DDBJ databases">
        <authorList>
            <person name="Meier V. D."/>
        </authorList>
    </citation>
    <scope>NUCLEOTIDE SEQUENCE</scope>
    <source>
        <strain evidence="1">AVDCRST_MAG14</strain>
    </source>
</reference>
<gene>
    <name evidence="1" type="ORF">AVDCRST_MAG14-1016</name>
</gene>
<organism evidence="1">
    <name type="scientific">uncultured Rubrobacteraceae bacterium</name>
    <dbReference type="NCBI Taxonomy" id="349277"/>
    <lineage>
        <taxon>Bacteria</taxon>
        <taxon>Bacillati</taxon>
        <taxon>Actinomycetota</taxon>
        <taxon>Rubrobacteria</taxon>
        <taxon>Rubrobacterales</taxon>
        <taxon>Rubrobacteraceae</taxon>
        <taxon>environmental samples</taxon>
    </lineage>
</organism>
<dbReference type="AlphaFoldDB" id="A0A6J4QTN0"/>
<feature type="non-terminal residue" evidence="1">
    <location>
        <position position="45"/>
    </location>
</feature>
<dbReference type="EMBL" id="CADCVG010000044">
    <property type="protein sequence ID" value="CAA9451737.1"/>
    <property type="molecule type" value="Genomic_DNA"/>
</dbReference>
<evidence type="ECO:0000313" key="1">
    <source>
        <dbReference type="EMBL" id="CAA9451737.1"/>
    </source>
</evidence>
<proteinExistence type="predicted"/>
<name>A0A6J4QTN0_9ACTN</name>
<accession>A0A6J4QTN0</accession>
<sequence length="45" mass="5263">ASLPRRDYLATRRVYRGTGGYERAQVAAHQKWLEVCKADTRTRRV</sequence>